<comment type="similarity">
    <text evidence="2">Belongs to the acyl-CoA dehydrogenase family.</text>
</comment>
<dbReference type="InterPro" id="IPR037069">
    <property type="entry name" value="AcylCoA_DH/ox_N_sf"/>
</dbReference>
<sequence>MDFGLTHEQEQLAESERSWLTRHDPIARIRAAGDDVPITIDPAAVAHAAESGLLALLTPEVGGTHMDLAVLSEAHGYAASSLPLADLALATWLLSQAGHAESVHAGEGELLTGLARGPVGLIERDALTLRGATSPVPMAAEMASFVVVGKTMKGEYLAVLRNAELVGMKTLDLTRSWARLNLDAVVEEWTKLPAGTLSYVRDALAVHRGLDALGAAARLLAMTATYAGQRQQFGAPIGSYQAVKHHCANMVLAVEAGRSTLWAAAVALDGAPDGARTRAASAAAAYAKSAASEVASTALQVHGGIGFTWEHDLHLLLRRIKVDEAFDGTVAEHRAALVSINGPSG</sequence>
<evidence type="ECO:0000259" key="6">
    <source>
        <dbReference type="Pfam" id="PF00441"/>
    </source>
</evidence>
<dbReference type="GO" id="GO:0003995">
    <property type="term" value="F:acyl-CoA dehydrogenase activity"/>
    <property type="evidence" value="ECO:0007669"/>
    <property type="project" value="TreeGrafter"/>
</dbReference>
<evidence type="ECO:0000313" key="7">
    <source>
        <dbReference type="EMBL" id="BBU21132.1"/>
    </source>
</evidence>
<dbReference type="KEGG" id="mxe:MYXE_09210"/>
<dbReference type="EMBL" id="AP022314">
    <property type="protein sequence ID" value="BBU21132.1"/>
    <property type="molecule type" value="Genomic_DNA"/>
</dbReference>
<evidence type="ECO:0000256" key="1">
    <source>
        <dbReference type="ARBA" id="ARBA00001974"/>
    </source>
</evidence>
<dbReference type="SUPFAM" id="SSF56645">
    <property type="entry name" value="Acyl-CoA dehydrogenase NM domain-like"/>
    <property type="match status" value="1"/>
</dbReference>
<feature type="domain" description="Acyl-CoA dehydrogenase/oxidase C-terminal" evidence="6">
    <location>
        <begin position="208"/>
        <end position="333"/>
    </location>
</feature>
<evidence type="ECO:0000256" key="5">
    <source>
        <dbReference type="ARBA" id="ARBA00023002"/>
    </source>
</evidence>
<evidence type="ECO:0000256" key="2">
    <source>
        <dbReference type="ARBA" id="ARBA00009347"/>
    </source>
</evidence>
<evidence type="ECO:0000313" key="8">
    <source>
        <dbReference type="Proteomes" id="UP000464624"/>
    </source>
</evidence>
<name>A0AAD1GXV2_MYCXE</name>
<evidence type="ECO:0000256" key="3">
    <source>
        <dbReference type="ARBA" id="ARBA00022630"/>
    </source>
</evidence>
<dbReference type="GO" id="GO:0050660">
    <property type="term" value="F:flavin adenine dinucleotide binding"/>
    <property type="evidence" value="ECO:0007669"/>
    <property type="project" value="InterPro"/>
</dbReference>
<organism evidence="7 8">
    <name type="scientific">Mycobacterium xenopi</name>
    <dbReference type="NCBI Taxonomy" id="1789"/>
    <lineage>
        <taxon>Bacteria</taxon>
        <taxon>Bacillati</taxon>
        <taxon>Actinomycetota</taxon>
        <taxon>Actinomycetes</taxon>
        <taxon>Mycobacteriales</taxon>
        <taxon>Mycobacteriaceae</taxon>
        <taxon>Mycobacterium</taxon>
    </lineage>
</organism>
<gene>
    <name evidence="7" type="ORF">MYXE_09210</name>
</gene>
<evidence type="ECO:0000256" key="4">
    <source>
        <dbReference type="ARBA" id="ARBA00022827"/>
    </source>
</evidence>
<dbReference type="PANTHER" id="PTHR43884:SF20">
    <property type="entry name" value="ACYL-COA DEHYDROGENASE FADE28"/>
    <property type="match status" value="1"/>
</dbReference>
<keyword evidence="3" id="KW-0285">Flavoprotein</keyword>
<dbReference type="Pfam" id="PF00441">
    <property type="entry name" value="Acyl-CoA_dh_1"/>
    <property type="match status" value="1"/>
</dbReference>
<proteinExistence type="inferred from homology"/>
<accession>A0AAD1GXV2</accession>
<reference evidence="7 8" key="1">
    <citation type="submission" date="2019-12" db="EMBL/GenBank/DDBJ databases">
        <title>Complete genome sequence of Mycolicibacterium xenopi str. JCM15661T.</title>
        <authorList>
            <person name="Yoshida M."/>
            <person name="Fukano H."/>
            <person name="Asakura T."/>
            <person name="Hoshino Y."/>
        </authorList>
    </citation>
    <scope>NUCLEOTIDE SEQUENCE [LARGE SCALE GENOMIC DNA]</scope>
    <source>
        <strain evidence="7 8">JCM 15661T</strain>
    </source>
</reference>
<dbReference type="RefSeq" id="WP_085193951.1">
    <property type="nucleotide sequence ID" value="NZ_AP022314.1"/>
</dbReference>
<dbReference type="Proteomes" id="UP000464624">
    <property type="component" value="Chromosome"/>
</dbReference>
<comment type="cofactor">
    <cofactor evidence="1">
        <name>FAD</name>
        <dbReference type="ChEBI" id="CHEBI:57692"/>
    </cofactor>
</comment>
<keyword evidence="4" id="KW-0274">FAD</keyword>
<protein>
    <recommendedName>
        <fullName evidence="6">Acyl-CoA dehydrogenase/oxidase C-terminal domain-containing protein</fullName>
    </recommendedName>
</protein>
<dbReference type="Gene3D" id="1.10.540.10">
    <property type="entry name" value="Acyl-CoA dehydrogenase/oxidase, N-terminal domain"/>
    <property type="match status" value="1"/>
</dbReference>
<dbReference type="Gene3D" id="1.20.140.10">
    <property type="entry name" value="Butyryl-CoA Dehydrogenase, subunit A, domain 3"/>
    <property type="match status" value="1"/>
</dbReference>
<dbReference type="PANTHER" id="PTHR43884">
    <property type="entry name" value="ACYL-COA DEHYDROGENASE"/>
    <property type="match status" value="1"/>
</dbReference>
<dbReference type="InterPro" id="IPR009075">
    <property type="entry name" value="AcylCo_DH/oxidase_C"/>
</dbReference>
<dbReference type="InterPro" id="IPR036250">
    <property type="entry name" value="AcylCo_DH-like_C"/>
</dbReference>
<dbReference type="AlphaFoldDB" id="A0AAD1GXV2"/>
<keyword evidence="5" id="KW-0560">Oxidoreductase</keyword>
<dbReference type="SUPFAM" id="SSF47203">
    <property type="entry name" value="Acyl-CoA dehydrogenase C-terminal domain-like"/>
    <property type="match status" value="1"/>
</dbReference>
<dbReference type="InterPro" id="IPR009100">
    <property type="entry name" value="AcylCoA_DH/oxidase_NM_dom_sf"/>
</dbReference>